<keyword evidence="1" id="KW-1133">Transmembrane helix</keyword>
<dbReference type="AlphaFoldDB" id="A0A318ZTW3"/>
<gene>
    <name evidence="2" type="ORF">BP01DRAFT_215775</name>
</gene>
<dbReference type="Proteomes" id="UP000248349">
    <property type="component" value="Unassembled WGS sequence"/>
</dbReference>
<evidence type="ECO:0000256" key="1">
    <source>
        <dbReference type="SAM" id="Phobius"/>
    </source>
</evidence>
<organism evidence="2 3">
    <name type="scientific">Aspergillus saccharolyticus JOP 1030-1</name>
    <dbReference type="NCBI Taxonomy" id="1450539"/>
    <lineage>
        <taxon>Eukaryota</taxon>
        <taxon>Fungi</taxon>
        <taxon>Dikarya</taxon>
        <taxon>Ascomycota</taxon>
        <taxon>Pezizomycotina</taxon>
        <taxon>Eurotiomycetes</taxon>
        <taxon>Eurotiomycetidae</taxon>
        <taxon>Eurotiales</taxon>
        <taxon>Aspergillaceae</taxon>
        <taxon>Aspergillus</taxon>
        <taxon>Aspergillus subgen. Circumdati</taxon>
    </lineage>
</organism>
<proteinExistence type="predicted"/>
<accession>A0A318ZTW3</accession>
<evidence type="ECO:0000313" key="3">
    <source>
        <dbReference type="Proteomes" id="UP000248349"/>
    </source>
</evidence>
<protein>
    <submittedName>
        <fullName evidence="2">Uncharacterized protein</fullName>
    </submittedName>
</protein>
<keyword evidence="1" id="KW-0812">Transmembrane</keyword>
<reference evidence="2 3" key="1">
    <citation type="submission" date="2016-12" db="EMBL/GenBank/DDBJ databases">
        <title>The genomes of Aspergillus section Nigri reveals drivers in fungal speciation.</title>
        <authorList>
            <consortium name="DOE Joint Genome Institute"/>
            <person name="Vesth T.C."/>
            <person name="Nybo J."/>
            <person name="Theobald S."/>
            <person name="Brandl J."/>
            <person name="Frisvad J.C."/>
            <person name="Nielsen K.F."/>
            <person name="Lyhne E.K."/>
            <person name="Kogle M.E."/>
            <person name="Kuo A."/>
            <person name="Riley R."/>
            <person name="Clum A."/>
            <person name="Nolan M."/>
            <person name="Lipzen A."/>
            <person name="Salamov A."/>
            <person name="Henrissat B."/>
            <person name="Wiebenga A."/>
            <person name="De Vries R.P."/>
            <person name="Grigoriev I.V."/>
            <person name="Mortensen U.H."/>
            <person name="Andersen M.R."/>
            <person name="Baker S.E."/>
        </authorList>
    </citation>
    <scope>NUCLEOTIDE SEQUENCE [LARGE SCALE GENOMIC DNA]</scope>
    <source>
        <strain evidence="2 3">JOP 1030-1</strain>
    </source>
</reference>
<sequence>MWEGTIPQAAVRCAGETPCHTEVYPFYTTPELLLLSAFLSFLLQHQCFFNSSASLFLFLLLFFFFFFSSIQLLLLKSSSTYLNPAGVTIPKSSTPRVSASSDQAPSPAALSLFPACCAAVPKPGLFLPLLELPPEFCFS</sequence>
<dbReference type="RefSeq" id="XP_025433412.1">
    <property type="nucleotide sequence ID" value="XM_025571107.1"/>
</dbReference>
<dbReference type="GeneID" id="37072335"/>
<keyword evidence="3" id="KW-1185">Reference proteome</keyword>
<feature type="transmembrane region" description="Helical" evidence="1">
    <location>
        <begin position="24"/>
        <end position="43"/>
    </location>
</feature>
<feature type="transmembrane region" description="Helical" evidence="1">
    <location>
        <begin position="55"/>
        <end position="75"/>
    </location>
</feature>
<evidence type="ECO:0000313" key="2">
    <source>
        <dbReference type="EMBL" id="PYH47430.1"/>
    </source>
</evidence>
<keyword evidence="1" id="KW-0472">Membrane</keyword>
<name>A0A318ZTW3_9EURO</name>
<dbReference type="EMBL" id="KZ821224">
    <property type="protein sequence ID" value="PYH47430.1"/>
    <property type="molecule type" value="Genomic_DNA"/>
</dbReference>